<name>A0ACB9NXW2_9MYRT</name>
<sequence length="477" mass="53460">MFSDSEFVFYLGIVPVVVIVRLLLKTSVLRILLRFLQSLEDKCCFHQSYRVPLFDGSLRENRLYRKVETYLNSLRSLEDSEFANLASGTGENDVVIRLDRRQVVQDVFMSARVSWTNEVGEGSEGGAFVLRIRKDDRKRVLQPYLQNIFRVSEEIERNRKEVRLFVNLGRESAAAGMGRWGSMPLTHPATMDTVVMDLDQKNKVKADLEQYLKSKQYYHRIGRVWRRSYLLYGPPGTGKSSFVVAMAKFLGYNIYDMDLSRVRDDSDLKALLMQTSSRSIIVVEDIDRFFSSTAGVSFSGVLNFMDGIVSGCGEERIMVLTTSSVLDGVDIAATRPGRIDVQIHFPLCDSATVKALAGAYLGIKEHKLFPNVEEALRAGPSLSPAHVGELLQANRNSPSRALKAVIGAVRQAQVEAWVESKGTKPGSGSWRPIDEAREPGSGFCREGVHTVSEFRKLCGLFRMGNRRRDDALDLGPP</sequence>
<dbReference type="EMBL" id="CM042886">
    <property type="protein sequence ID" value="KAI4340941.1"/>
    <property type="molecule type" value="Genomic_DNA"/>
</dbReference>
<gene>
    <name evidence="1" type="ORF">MLD38_025728</name>
</gene>
<organism evidence="1 2">
    <name type="scientific">Melastoma candidum</name>
    <dbReference type="NCBI Taxonomy" id="119954"/>
    <lineage>
        <taxon>Eukaryota</taxon>
        <taxon>Viridiplantae</taxon>
        <taxon>Streptophyta</taxon>
        <taxon>Embryophyta</taxon>
        <taxon>Tracheophyta</taxon>
        <taxon>Spermatophyta</taxon>
        <taxon>Magnoliopsida</taxon>
        <taxon>eudicotyledons</taxon>
        <taxon>Gunneridae</taxon>
        <taxon>Pentapetalae</taxon>
        <taxon>rosids</taxon>
        <taxon>malvids</taxon>
        <taxon>Myrtales</taxon>
        <taxon>Melastomataceae</taxon>
        <taxon>Melastomatoideae</taxon>
        <taxon>Melastomateae</taxon>
        <taxon>Melastoma</taxon>
    </lineage>
</organism>
<accession>A0ACB9NXW2</accession>
<evidence type="ECO:0000313" key="2">
    <source>
        <dbReference type="Proteomes" id="UP001057402"/>
    </source>
</evidence>
<protein>
    <submittedName>
        <fullName evidence="1">Uncharacterized protein</fullName>
    </submittedName>
</protein>
<reference evidence="2" key="1">
    <citation type="journal article" date="2023" name="Front. Plant Sci.">
        <title>Chromosomal-level genome assembly of Melastoma candidum provides insights into trichome evolution.</title>
        <authorList>
            <person name="Zhong Y."/>
            <person name="Wu W."/>
            <person name="Sun C."/>
            <person name="Zou P."/>
            <person name="Liu Y."/>
            <person name="Dai S."/>
            <person name="Zhou R."/>
        </authorList>
    </citation>
    <scope>NUCLEOTIDE SEQUENCE [LARGE SCALE GENOMIC DNA]</scope>
</reference>
<dbReference type="Proteomes" id="UP001057402">
    <property type="component" value="Chromosome 7"/>
</dbReference>
<proteinExistence type="predicted"/>
<comment type="caution">
    <text evidence="1">The sequence shown here is derived from an EMBL/GenBank/DDBJ whole genome shotgun (WGS) entry which is preliminary data.</text>
</comment>
<evidence type="ECO:0000313" key="1">
    <source>
        <dbReference type="EMBL" id="KAI4340941.1"/>
    </source>
</evidence>
<keyword evidence="2" id="KW-1185">Reference proteome</keyword>